<dbReference type="PANTHER" id="PTHR31313">
    <property type="entry name" value="TY1 ENHANCER ACTIVATOR"/>
    <property type="match status" value="1"/>
</dbReference>
<evidence type="ECO:0000256" key="2">
    <source>
        <dbReference type="ARBA" id="ARBA00022723"/>
    </source>
</evidence>
<feature type="region of interest" description="Disordered" evidence="9">
    <location>
        <begin position="627"/>
        <end position="646"/>
    </location>
</feature>
<dbReference type="InterPro" id="IPR051615">
    <property type="entry name" value="Transcr_Regulatory_Elem"/>
</dbReference>
<keyword evidence="2" id="KW-0479">Metal-binding</keyword>
<evidence type="ECO:0000313" key="12">
    <source>
        <dbReference type="Proteomes" id="UP000054302"/>
    </source>
</evidence>
<feature type="region of interest" description="Disordered" evidence="9">
    <location>
        <begin position="110"/>
        <end position="138"/>
    </location>
</feature>
<evidence type="ECO:0000259" key="10">
    <source>
        <dbReference type="PROSITE" id="PS50048"/>
    </source>
</evidence>
<keyword evidence="8" id="KW-0175">Coiled coil</keyword>
<keyword evidence="12" id="KW-1185">Reference proteome</keyword>
<accession>A0A0D1X1S2</accession>
<keyword evidence="3" id="KW-0862">Zinc</keyword>
<evidence type="ECO:0000256" key="7">
    <source>
        <dbReference type="ARBA" id="ARBA00023242"/>
    </source>
</evidence>
<protein>
    <recommendedName>
        <fullName evidence="10">Zn(2)-C6 fungal-type domain-containing protein</fullName>
    </recommendedName>
</protein>
<dbReference type="InterPro" id="IPR007219">
    <property type="entry name" value="XnlR_reg_dom"/>
</dbReference>
<dbReference type="AlphaFoldDB" id="A0A0D1X1S2"/>
<evidence type="ECO:0000256" key="6">
    <source>
        <dbReference type="ARBA" id="ARBA00023163"/>
    </source>
</evidence>
<keyword evidence="5" id="KW-0238">DNA-binding</keyword>
<dbReference type="CDD" id="cd00067">
    <property type="entry name" value="GAL4"/>
    <property type="match status" value="1"/>
</dbReference>
<dbReference type="GO" id="GO:0003677">
    <property type="term" value="F:DNA binding"/>
    <property type="evidence" value="ECO:0007669"/>
    <property type="project" value="UniProtKB-KW"/>
</dbReference>
<keyword evidence="7" id="KW-0539">Nucleus</keyword>
<dbReference type="VEuPathDB" id="FungiDB:PV10_03344"/>
<dbReference type="Pfam" id="PF00172">
    <property type="entry name" value="Zn_clus"/>
    <property type="match status" value="1"/>
</dbReference>
<dbReference type="Gene3D" id="4.10.240.10">
    <property type="entry name" value="Zn(2)-C6 fungal-type DNA-binding domain"/>
    <property type="match status" value="1"/>
</dbReference>
<dbReference type="OrthoDB" id="10249920at2759"/>
<dbReference type="OMA" id="LWHLWDS"/>
<evidence type="ECO:0000256" key="9">
    <source>
        <dbReference type="SAM" id="MobiDB-lite"/>
    </source>
</evidence>
<dbReference type="GeneID" id="27321189"/>
<dbReference type="RefSeq" id="XP_016227299.1">
    <property type="nucleotide sequence ID" value="XM_016367781.1"/>
</dbReference>
<dbReference type="PROSITE" id="PS00463">
    <property type="entry name" value="ZN2_CY6_FUNGAL_1"/>
    <property type="match status" value="1"/>
</dbReference>
<feature type="compositionally biased region" description="Polar residues" evidence="9">
    <location>
        <begin position="111"/>
        <end position="130"/>
    </location>
</feature>
<evidence type="ECO:0000256" key="1">
    <source>
        <dbReference type="ARBA" id="ARBA00004123"/>
    </source>
</evidence>
<dbReference type="InterPro" id="IPR001138">
    <property type="entry name" value="Zn2Cys6_DnaBD"/>
</dbReference>
<dbReference type="GO" id="GO:0000981">
    <property type="term" value="F:DNA-binding transcription factor activity, RNA polymerase II-specific"/>
    <property type="evidence" value="ECO:0007669"/>
    <property type="project" value="InterPro"/>
</dbReference>
<gene>
    <name evidence="11" type="ORF">PV10_03344</name>
</gene>
<dbReference type="PANTHER" id="PTHR31313:SF81">
    <property type="entry name" value="TY1 ENHANCER ACTIVATOR"/>
    <property type="match status" value="1"/>
</dbReference>
<evidence type="ECO:0000256" key="4">
    <source>
        <dbReference type="ARBA" id="ARBA00023015"/>
    </source>
</evidence>
<dbReference type="PROSITE" id="PS50048">
    <property type="entry name" value="ZN2_CY6_FUNGAL_2"/>
    <property type="match status" value="1"/>
</dbReference>
<proteinExistence type="predicted"/>
<organism evidence="11 12">
    <name type="scientific">Exophiala mesophila</name>
    <name type="common">Black yeast-like fungus</name>
    <dbReference type="NCBI Taxonomy" id="212818"/>
    <lineage>
        <taxon>Eukaryota</taxon>
        <taxon>Fungi</taxon>
        <taxon>Dikarya</taxon>
        <taxon>Ascomycota</taxon>
        <taxon>Pezizomycotina</taxon>
        <taxon>Eurotiomycetes</taxon>
        <taxon>Chaetothyriomycetidae</taxon>
        <taxon>Chaetothyriales</taxon>
        <taxon>Herpotrichiellaceae</taxon>
        <taxon>Exophiala</taxon>
    </lineage>
</organism>
<dbReference type="STRING" id="212818.A0A0D1X1S2"/>
<name>A0A0D1X1S2_EXOME</name>
<keyword evidence="4" id="KW-0805">Transcription regulation</keyword>
<dbReference type="InterPro" id="IPR036864">
    <property type="entry name" value="Zn2-C6_fun-type_DNA-bd_sf"/>
</dbReference>
<dbReference type="GO" id="GO:0006351">
    <property type="term" value="P:DNA-templated transcription"/>
    <property type="evidence" value="ECO:0007669"/>
    <property type="project" value="InterPro"/>
</dbReference>
<evidence type="ECO:0000313" key="11">
    <source>
        <dbReference type="EMBL" id="KIV95725.1"/>
    </source>
</evidence>
<dbReference type="GO" id="GO:0008270">
    <property type="term" value="F:zinc ion binding"/>
    <property type="evidence" value="ECO:0007669"/>
    <property type="project" value="InterPro"/>
</dbReference>
<feature type="coiled-coil region" evidence="8">
    <location>
        <begin position="57"/>
        <end position="84"/>
    </location>
</feature>
<evidence type="ECO:0000256" key="5">
    <source>
        <dbReference type="ARBA" id="ARBA00023125"/>
    </source>
</evidence>
<feature type="domain" description="Zn(2)-C6 fungal-type" evidence="10">
    <location>
        <begin position="25"/>
        <end position="55"/>
    </location>
</feature>
<dbReference type="SMART" id="SM00066">
    <property type="entry name" value="GAL4"/>
    <property type="match status" value="1"/>
</dbReference>
<dbReference type="EMBL" id="KN847521">
    <property type="protein sequence ID" value="KIV95725.1"/>
    <property type="molecule type" value="Genomic_DNA"/>
</dbReference>
<dbReference type="Pfam" id="PF04082">
    <property type="entry name" value="Fungal_trans"/>
    <property type="match status" value="1"/>
</dbReference>
<evidence type="ECO:0000256" key="8">
    <source>
        <dbReference type="SAM" id="Coils"/>
    </source>
</evidence>
<sequence length="691" mass="77487">MVSYHEHTTTMESSSTQPARRTKVACEECRKNKRKCDGQKPACFLCVKFDRHCTYLNELSRKRRNQDEELIRNLESQVQILESALLSRGAESNNYQDGHRQTIRLEECHNPASQTSDSSALQEQGLSGTSGVPGDMRSDSAMDELASLMLEMDIEEKGEPSFTIAAGRRRHSQVDQTGIHDMGQTSNQQKRMMTVVDVSPEFIRHLVDCFITHFNPFHQFIEPHEKEQIILSGTEVADLGLSFRNAALLAVGACFSDHEDAKATGLAYFDLASSLPLISIKQCPSELVVQGLVLLSWHELMFGTASSAYNYVGMATGQILHLGYHVAALRKPADLTQVLASRAVNERTIRTFWSYFSVDRLITSSLGMNCTLHWQRVRLPPFSNIVEGELTLDEAAHEAFCELWHLWDSGMDQVYAFGWGQLTGDERAALVLNSHQSLTGFHARIDDRLRLRRDYLPDSAVWFQMAYHTALLLVHRPLLGEPRDRPAARSAFRLTTASALAISSMIRSYRKNKRFGSMSPQVVDYVVSAAVIHLLNATSGKKSALGRQSMSGIRTCLDALQDMHRQWPSLSTRSIRQIQALANRWKVVWALPSGLAGLPVGMPGTGIAEQQQLVVSAATRDLDFEPASEDLGFSEHTDSPPAESCEINDPLDFWNMDDIEWSTFIFDEATPRPNMQSLINTFHNPARAWEQ</sequence>
<reference evidence="11 12" key="1">
    <citation type="submission" date="2015-01" db="EMBL/GenBank/DDBJ databases">
        <title>The Genome Sequence of Exophiala mesophila CBS40295.</title>
        <authorList>
            <consortium name="The Broad Institute Genomics Platform"/>
            <person name="Cuomo C."/>
            <person name="de Hoog S."/>
            <person name="Gorbushina A."/>
            <person name="Stielow B."/>
            <person name="Teixiera M."/>
            <person name="Abouelleil A."/>
            <person name="Chapman S.B."/>
            <person name="Priest M."/>
            <person name="Young S.K."/>
            <person name="Wortman J."/>
            <person name="Nusbaum C."/>
            <person name="Birren B."/>
        </authorList>
    </citation>
    <scope>NUCLEOTIDE SEQUENCE [LARGE SCALE GENOMIC DNA]</scope>
    <source>
        <strain evidence="11 12">CBS 40295</strain>
    </source>
</reference>
<dbReference type="Proteomes" id="UP000054302">
    <property type="component" value="Unassembled WGS sequence"/>
</dbReference>
<evidence type="ECO:0000256" key="3">
    <source>
        <dbReference type="ARBA" id="ARBA00022833"/>
    </source>
</evidence>
<dbReference type="SUPFAM" id="SSF57701">
    <property type="entry name" value="Zn2/Cys6 DNA-binding domain"/>
    <property type="match status" value="1"/>
</dbReference>
<dbReference type="GO" id="GO:0005634">
    <property type="term" value="C:nucleus"/>
    <property type="evidence" value="ECO:0007669"/>
    <property type="project" value="UniProtKB-SubCell"/>
</dbReference>
<dbReference type="CDD" id="cd12148">
    <property type="entry name" value="fungal_TF_MHR"/>
    <property type="match status" value="1"/>
</dbReference>
<dbReference type="HOGENOM" id="CLU_014921_1_0_1"/>
<comment type="subcellular location">
    <subcellularLocation>
        <location evidence="1">Nucleus</location>
    </subcellularLocation>
</comment>
<keyword evidence="6" id="KW-0804">Transcription</keyword>